<evidence type="ECO:0000313" key="2">
    <source>
        <dbReference type="EMBL" id="GIY09362.1"/>
    </source>
</evidence>
<evidence type="ECO:0000256" key="1">
    <source>
        <dbReference type="SAM" id="MobiDB-lite"/>
    </source>
</evidence>
<comment type="caution">
    <text evidence="2">The sequence shown here is derived from an EMBL/GenBank/DDBJ whole genome shotgun (WGS) entry which is preliminary data.</text>
</comment>
<keyword evidence="3" id="KW-1185">Reference proteome</keyword>
<dbReference type="Proteomes" id="UP001054945">
    <property type="component" value="Unassembled WGS sequence"/>
</dbReference>
<reference evidence="2 3" key="1">
    <citation type="submission" date="2021-06" db="EMBL/GenBank/DDBJ databases">
        <title>Caerostris extrusa draft genome.</title>
        <authorList>
            <person name="Kono N."/>
            <person name="Arakawa K."/>
        </authorList>
    </citation>
    <scope>NUCLEOTIDE SEQUENCE [LARGE SCALE GENOMIC DNA]</scope>
</reference>
<dbReference type="EMBL" id="BPLR01006368">
    <property type="protein sequence ID" value="GIY09362.1"/>
    <property type="molecule type" value="Genomic_DNA"/>
</dbReference>
<protein>
    <submittedName>
        <fullName evidence="2">Uncharacterized protein</fullName>
    </submittedName>
</protein>
<feature type="region of interest" description="Disordered" evidence="1">
    <location>
        <begin position="22"/>
        <end position="45"/>
    </location>
</feature>
<accession>A0AAV4QMA5</accession>
<dbReference type="AlphaFoldDB" id="A0AAV4QMA5"/>
<feature type="compositionally biased region" description="Basic residues" evidence="1">
    <location>
        <begin position="22"/>
        <end position="32"/>
    </location>
</feature>
<proteinExistence type="predicted"/>
<sequence length="115" mass="13199">MSLSLDKPGQLLCFPDYVGGHHQKRDASHRHMANPPDTGTQYPRQPGQLLYFPDYGWASSIRRDASNKDYLIVLIRFTGTRQRRPTASALKFTIIILPANLFRTSDENCRLSVWH</sequence>
<gene>
    <name evidence="2" type="ORF">CEXT_362341</name>
</gene>
<name>A0AAV4QMA5_CAEEX</name>
<organism evidence="2 3">
    <name type="scientific">Caerostris extrusa</name>
    <name type="common">Bark spider</name>
    <name type="synonym">Caerostris bankana</name>
    <dbReference type="NCBI Taxonomy" id="172846"/>
    <lineage>
        <taxon>Eukaryota</taxon>
        <taxon>Metazoa</taxon>
        <taxon>Ecdysozoa</taxon>
        <taxon>Arthropoda</taxon>
        <taxon>Chelicerata</taxon>
        <taxon>Arachnida</taxon>
        <taxon>Araneae</taxon>
        <taxon>Araneomorphae</taxon>
        <taxon>Entelegynae</taxon>
        <taxon>Araneoidea</taxon>
        <taxon>Araneidae</taxon>
        <taxon>Caerostris</taxon>
    </lineage>
</organism>
<evidence type="ECO:0000313" key="3">
    <source>
        <dbReference type="Proteomes" id="UP001054945"/>
    </source>
</evidence>